<dbReference type="GO" id="GO:0030151">
    <property type="term" value="F:molybdenum ion binding"/>
    <property type="evidence" value="ECO:0007669"/>
    <property type="project" value="UniProtKB-UniRule"/>
</dbReference>
<dbReference type="Pfam" id="PF03473">
    <property type="entry name" value="MOSC"/>
    <property type="match status" value="1"/>
</dbReference>
<comment type="catalytic activity">
    <reaction evidence="4">
        <text>Mo-molybdopterin + L-cysteine + AH2 = thio-Mo-molybdopterin + L-alanine + A + H2O</text>
        <dbReference type="Rhea" id="RHEA:42636"/>
        <dbReference type="ChEBI" id="CHEBI:13193"/>
        <dbReference type="ChEBI" id="CHEBI:15377"/>
        <dbReference type="ChEBI" id="CHEBI:17499"/>
        <dbReference type="ChEBI" id="CHEBI:35235"/>
        <dbReference type="ChEBI" id="CHEBI:57972"/>
        <dbReference type="ChEBI" id="CHEBI:71302"/>
        <dbReference type="ChEBI" id="CHEBI:82685"/>
        <dbReference type="EC" id="2.8.1.9"/>
    </reaction>
</comment>
<comment type="similarity">
    <text evidence="4">Belongs to the class-V pyridoxal-phosphate-dependent aminotransferase family. MOCOS subfamily.</text>
</comment>
<evidence type="ECO:0000256" key="5">
    <source>
        <dbReference type="SAM" id="MobiDB-lite"/>
    </source>
</evidence>
<keyword evidence="1 4" id="KW-0808">Transferase</keyword>
<dbReference type="SUPFAM" id="SSF53383">
    <property type="entry name" value="PLP-dependent transferases"/>
    <property type="match status" value="1"/>
</dbReference>
<feature type="modified residue" description="N6-(pyridoxal phosphate)lysine" evidence="4">
    <location>
        <position position="286"/>
    </location>
</feature>
<reference evidence="7" key="5">
    <citation type="submission" date="2025-09" db="UniProtKB">
        <authorList>
            <consortium name="Ensembl"/>
        </authorList>
    </citation>
    <scope>IDENTIFICATION</scope>
</reference>
<dbReference type="SUPFAM" id="SSF50800">
    <property type="entry name" value="PK beta-barrel domain-like"/>
    <property type="match status" value="1"/>
</dbReference>
<reference evidence="8" key="2">
    <citation type="journal article" date="2007" name="PLoS Biol.">
        <title>Survey sequencing and comparative analysis of the elephant shark (Callorhinchus milii) genome.</title>
        <authorList>
            <person name="Venkatesh B."/>
            <person name="Kirkness E.F."/>
            <person name="Loh Y.H."/>
            <person name="Halpern A.L."/>
            <person name="Lee A.P."/>
            <person name="Johnson J."/>
            <person name="Dandona N."/>
            <person name="Viswanathan L.D."/>
            <person name="Tay A."/>
            <person name="Venter J.C."/>
            <person name="Strausberg R.L."/>
            <person name="Brenner S."/>
        </authorList>
    </citation>
    <scope>NUCLEOTIDE SEQUENCE [LARGE SCALE GENOMIC DNA]</scope>
</reference>
<dbReference type="SUPFAM" id="SSF141673">
    <property type="entry name" value="MOSC N-terminal domain-like"/>
    <property type="match status" value="1"/>
</dbReference>
<dbReference type="OMA" id="PCTRCQM"/>
<dbReference type="STRING" id="7868.ENSCMIP00000043418"/>
<dbReference type="GO" id="GO:0030170">
    <property type="term" value="F:pyridoxal phosphate binding"/>
    <property type="evidence" value="ECO:0007669"/>
    <property type="project" value="UniProtKB-UniRule"/>
</dbReference>
<comment type="function">
    <text evidence="4">Sulfurates the molybdenum cofactor. Sulfation of molybdenum is essential for xanthine dehydrogenase (XDH) and aldehyde oxidase (ADO) enzymes in which molybdenum cofactor is liganded by 1 oxygen and 1 sulfur atom in active form.</text>
</comment>
<comment type="cofactor">
    <cofactor evidence="4">
        <name>pyridoxal 5'-phosphate</name>
        <dbReference type="ChEBI" id="CHEBI:597326"/>
    </cofactor>
</comment>
<dbReference type="GO" id="GO:0008265">
    <property type="term" value="F:molybdenum cofactor sulfurtransferase activity"/>
    <property type="evidence" value="ECO:0007669"/>
    <property type="project" value="UniProtKB-UniRule"/>
</dbReference>
<keyword evidence="8" id="KW-1185">Reference proteome</keyword>
<dbReference type="InterPro" id="IPR011037">
    <property type="entry name" value="Pyrv_Knase-like_insert_dom_sf"/>
</dbReference>
<dbReference type="PANTHER" id="PTHR14237">
    <property type="entry name" value="MOLYBDOPTERIN COFACTOR SULFURASE MOSC"/>
    <property type="match status" value="1"/>
</dbReference>
<accession>A0A4W3JYW5</accession>
<dbReference type="InParanoid" id="A0A4W3JYW5"/>
<sequence>MINSPSAASVPTGHLEVTGHMEGGGTPSELSGLDCVESRLELDRCGYGGSPEEIRVNEFNRLKGITYLDHAGTTLYAHSQLQRFYQDLADNVYGNPHSENLSSKLTHDTIENVRYRVLQHFNTSPEEYSVIFTSGSTAALKLVAESFQWTRAKPRNSRSCFCYLVDNHTSVVGMRGLATLNDALAMPVKPEEILERKDYPLTNSIALDEEEDCHINHLFCYPAQSNFSGTKYPLTWTKDIKLRNMYPSNRISGKWFVLLDAASFVSTSPLDLTSHQPDFIPISFYKIFGFPTGLGALLVRNESRHLLEKIYFGGGTAAAYLAGEDFYVPRETLAGRFEDGTISFLDIIALKHGFDTLERLTGGMENIMLHTFSLVHYTYIVLTGMQHANGAPVSHIYRDNEFESPDMQGPIINFNILDENGDIVGYSQVDRMASLYNIHLRTGCFCNTGSCQQHLGISNEDVRKNLQAGHICGDSMDLIDGLPTGSVRISFGYMSTFEDAQRFLRFIIDSFVKNPVCFDKTILSNLSGTEIMKERCGFWTENHTDKRKIEDQEVSQRERNSARIQILPNCHVSESQSKLNSYIHENHEELINSDCQSVTLTNIYLYPVKSCAAFEVKKWPIGKHGLLFDRTWMIVNQNGVCVSQKQEPRLCLIHPHIDLEQGIMTISAEGMDPIMVPLEEGDGKQFPFQACQSKVCGDRVEGLDCGEKVAAWISIFLGRQSRLVRQSSDFHRNVKKQYTEGQGLTQTHTLSLVNEAQYLLINRASINHLKEQIVNRDGARNSSSIQALKTEELIHRFRANLVISGKRPYEEDDWAEVVMDGTYFQVVGQCSRCQMICIDQVNGKRSNEPLQTLALCRDRKVTFGAYLIHQTPGMSEYCRVLSVGSLVSFVKKGEEKPATPSAGH</sequence>
<dbReference type="CTD" id="55034"/>
<dbReference type="InterPro" id="IPR000192">
    <property type="entry name" value="Aminotrans_V_dom"/>
</dbReference>
<dbReference type="GeneID" id="103181183"/>
<evidence type="ECO:0000256" key="1">
    <source>
        <dbReference type="ARBA" id="ARBA00022679"/>
    </source>
</evidence>
<dbReference type="Pfam" id="PF03476">
    <property type="entry name" value="MOSC_N"/>
    <property type="match status" value="1"/>
</dbReference>
<gene>
    <name evidence="4" type="primary">MOCOS</name>
    <name evidence="7" type="synonym">mocos</name>
</gene>
<dbReference type="PANTHER" id="PTHR14237:SF80">
    <property type="entry name" value="MOLYBDENUM COFACTOR SULFURASE"/>
    <property type="match status" value="1"/>
</dbReference>
<evidence type="ECO:0000313" key="7">
    <source>
        <dbReference type="Ensembl" id="ENSCMIP00000043418.1"/>
    </source>
</evidence>
<dbReference type="InterPro" id="IPR005303">
    <property type="entry name" value="MOCOS_middle"/>
</dbReference>
<reference evidence="8" key="3">
    <citation type="journal article" date="2014" name="Nature">
        <title>Elephant shark genome provides unique insights into gnathostome evolution.</title>
        <authorList>
            <consortium name="International Elephant Shark Genome Sequencing Consortium"/>
            <person name="Venkatesh B."/>
            <person name="Lee A.P."/>
            <person name="Ravi V."/>
            <person name="Maurya A.K."/>
            <person name="Lian M.M."/>
            <person name="Swann J.B."/>
            <person name="Ohta Y."/>
            <person name="Flajnik M.F."/>
            <person name="Sutoh Y."/>
            <person name="Kasahara M."/>
            <person name="Hoon S."/>
            <person name="Gangu V."/>
            <person name="Roy S.W."/>
            <person name="Irimia M."/>
            <person name="Korzh V."/>
            <person name="Kondrychyn I."/>
            <person name="Lim Z.W."/>
            <person name="Tay B.H."/>
            <person name="Tohari S."/>
            <person name="Kong K.W."/>
            <person name="Ho S."/>
            <person name="Lorente-Galdos B."/>
            <person name="Quilez J."/>
            <person name="Marques-Bonet T."/>
            <person name="Raney B.J."/>
            <person name="Ingham P.W."/>
            <person name="Tay A."/>
            <person name="Hillier L.W."/>
            <person name="Minx P."/>
            <person name="Boehm T."/>
            <person name="Wilson R.K."/>
            <person name="Brenner S."/>
            <person name="Warren W.C."/>
        </authorList>
    </citation>
    <scope>NUCLEOTIDE SEQUENCE [LARGE SCALE GENOMIC DNA]</scope>
</reference>
<evidence type="ECO:0000259" key="6">
    <source>
        <dbReference type="PROSITE" id="PS51340"/>
    </source>
</evidence>
<evidence type="ECO:0000256" key="4">
    <source>
        <dbReference type="HAMAP-Rule" id="MF_03050"/>
    </source>
</evidence>
<dbReference type="InterPro" id="IPR015424">
    <property type="entry name" value="PyrdxlP-dep_Trfase"/>
</dbReference>
<feature type="active site" evidence="4">
    <location>
        <position position="446"/>
    </location>
</feature>
<dbReference type="InterPro" id="IPR005302">
    <property type="entry name" value="MoCF_Sase_C"/>
</dbReference>
<evidence type="ECO:0000313" key="8">
    <source>
        <dbReference type="Proteomes" id="UP000314986"/>
    </source>
</evidence>
<evidence type="ECO:0000256" key="3">
    <source>
        <dbReference type="ARBA" id="ARBA00023150"/>
    </source>
</evidence>
<dbReference type="Gene3D" id="3.40.640.10">
    <property type="entry name" value="Type I PLP-dependent aspartate aminotransferase-like (Major domain)"/>
    <property type="match status" value="1"/>
</dbReference>
<proteinExistence type="inferred from homology"/>
<evidence type="ECO:0000256" key="2">
    <source>
        <dbReference type="ARBA" id="ARBA00022898"/>
    </source>
</evidence>
<name>A0A4W3JYW5_CALMI</name>
<reference evidence="8" key="1">
    <citation type="journal article" date="2006" name="Science">
        <title>Ancient noncoding elements conserved in the human genome.</title>
        <authorList>
            <person name="Venkatesh B."/>
            <person name="Kirkness E.F."/>
            <person name="Loh Y.H."/>
            <person name="Halpern A.L."/>
            <person name="Lee A.P."/>
            <person name="Johnson J."/>
            <person name="Dandona N."/>
            <person name="Viswanathan L.D."/>
            <person name="Tay A."/>
            <person name="Venter J.C."/>
            <person name="Strausberg R.L."/>
            <person name="Brenner S."/>
        </authorList>
    </citation>
    <scope>NUCLEOTIDE SEQUENCE [LARGE SCALE GENOMIC DNA]</scope>
</reference>
<dbReference type="Proteomes" id="UP000314986">
    <property type="component" value="Unassembled WGS sequence"/>
</dbReference>
<dbReference type="OrthoDB" id="420046at2759"/>
<dbReference type="GO" id="GO:0006777">
    <property type="term" value="P:Mo-molybdopterin cofactor biosynthetic process"/>
    <property type="evidence" value="ECO:0007669"/>
    <property type="project" value="UniProtKB-UniRule"/>
</dbReference>
<dbReference type="InterPro" id="IPR028886">
    <property type="entry name" value="MoCo_sulfurase"/>
</dbReference>
<dbReference type="GeneTree" id="ENSGT00940000157051"/>
<dbReference type="Ensembl" id="ENSCMIT00000044040.1">
    <property type="protein sequence ID" value="ENSCMIP00000043418.1"/>
    <property type="gene ID" value="ENSCMIG00000017996.1"/>
</dbReference>
<dbReference type="KEGG" id="cmk:103181183"/>
<reference evidence="7" key="4">
    <citation type="submission" date="2025-08" db="UniProtKB">
        <authorList>
            <consortium name="Ensembl"/>
        </authorList>
    </citation>
    <scope>IDENTIFICATION</scope>
</reference>
<dbReference type="Pfam" id="PF00266">
    <property type="entry name" value="Aminotran_5"/>
    <property type="match status" value="1"/>
</dbReference>
<dbReference type="EC" id="2.8.1.9" evidence="4"/>
<feature type="region of interest" description="Disordered" evidence="5">
    <location>
        <begin position="1"/>
        <end position="30"/>
    </location>
</feature>
<dbReference type="HAMAP" id="MF_03050">
    <property type="entry name" value="MOCOS"/>
    <property type="match status" value="1"/>
</dbReference>
<dbReference type="RefSeq" id="XP_007895638.1">
    <property type="nucleotide sequence ID" value="XM_007897447.2"/>
</dbReference>
<keyword evidence="2 4" id="KW-0663">Pyridoxal phosphate</keyword>
<dbReference type="PROSITE" id="PS51340">
    <property type="entry name" value="MOSC"/>
    <property type="match status" value="1"/>
</dbReference>
<feature type="domain" description="MOSC" evidence="6">
    <location>
        <begin position="725"/>
        <end position="890"/>
    </location>
</feature>
<dbReference type="AlphaFoldDB" id="A0A4W3JYW5"/>
<protein>
    <recommendedName>
        <fullName evidence="4">Molybdenum cofactor sulfurase</fullName>
        <shortName evidence="4">MCS</shortName>
        <shortName evidence="4">MOS</shortName>
        <shortName evidence="4">MoCo sulfurase</shortName>
        <ecNumber evidence="4">2.8.1.9</ecNumber>
    </recommendedName>
    <alternativeName>
        <fullName evidence="4">Molybdenum cofactor sulfurtransferase</fullName>
    </alternativeName>
</protein>
<keyword evidence="3 4" id="KW-0501">Molybdenum cofactor biosynthesis</keyword>
<dbReference type="InterPro" id="IPR015421">
    <property type="entry name" value="PyrdxlP-dep_Trfase_major"/>
</dbReference>
<dbReference type="GO" id="GO:0016829">
    <property type="term" value="F:lyase activity"/>
    <property type="evidence" value="ECO:0007669"/>
    <property type="project" value="UniProtKB-UniRule"/>
</dbReference>
<organism evidence="7 8">
    <name type="scientific">Callorhinchus milii</name>
    <name type="common">Ghost shark</name>
    <dbReference type="NCBI Taxonomy" id="7868"/>
    <lineage>
        <taxon>Eukaryota</taxon>
        <taxon>Metazoa</taxon>
        <taxon>Chordata</taxon>
        <taxon>Craniata</taxon>
        <taxon>Vertebrata</taxon>
        <taxon>Chondrichthyes</taxon>
        <taxon>Holocephali</taxon>
        <taxon>Chimaeriformes</taxon>
        <taxon>Callorhinchidae</taxon>
        <taxon>Callorhinchus</taxon>
    </lineage>
</organism>